<feature type="region of interest" description="Disordered" evidence="2">
    <location>
        <begin position="52"/>
        <end position="84"/>
    </location>
</feature>
<reference evidence="4" key="1">
    <citation type="submission" date="2023-06" db="EMBL/GenBank/DDBJ databases">
        <title>Complete Genome of Candidatus Phytoplasma asteris M33.</title>
        <authorList>
            <person name="Toth R."/>
            <person name="Ilic A.-M."/>
            <person name="Huettel B."/>
            <person name="Duduk B."/>
            <person name="Kube M."/>
        </authorList>
    </citation>
    <scope>NUCLEOTIDE SEQUENCE [LARGE SCALE GENOMIC DNA]</scope>
    <source>
        <strain evidence="4">M33</strain>
    </source>
</reference>
<proteinExistence type="predicted"/>
<feature type="transmembrane region" description="Helical" evidence="3">
    <location>
        <begin position="348"/>
        <end position="371"/>
    </location>
</feature>
<dbReference type="RefSeq" id="WP_011412899.1">
    <property type="nucleotide sequence ID" value="NZ_CP128397.1"/>
</dbReference>
<dbReference type="EMBL" id="CP128397">
    <property type="protein sequence ID" value="WZN38763.1"/>
    <property type="molecule type" value="Genomic_DNA"/>
</dbReference>
<keyword evidence="3" id="KW-0812">Transmembrane</keyword>
<evidence type="ECO:0000256" key="3">
    <source>
        <dbReference type="SAM" id="Phobius"/>
    </source>
</evidence>
<gene>
    <name evidence="4" type="ORF">M33023_06310</name>
</gene>
<protein>
    <submittedName>
        <fullName evidence="4">Uncharacterized protein</fullName>
    </submittedName>
</protein>
<sequence length="389" mass="45148">MKFIGKKILCLALILNLVNFLIFIVFNVCGFSFFKKKNPYFNNNVVFAHKEESSNEGNNKDQNDAKDNQLNKPKEEKQEEQKEGWGSWLWNITKTTGSAIYKKLPGTKTPENIDTKLLNQIQEEITAIENTKEKIKELTQQEEILKNMLEFDEAYKKAEQKYKEVEKNLKENKFQDVSNLLKPSKSWWQSLKSFFPFLDNQTPQPLKEAYKTALDNLQKVQKVKEDLDKLQNPEDKQEKQNLWSSIKDKINNFWPYADADVVPESLNIDPQEGIADIRNFLNNHKFATKLLGWCLGEKSNDVSLIASNLTRRLAKYVGNEAKKEVTKEFADVKKTFPEKLKQGVKDNIFEVITAAVAFTSLVITFLYWFIIKKLKNTKLSKKVALNKTK</sequence>
<evidence type="ECO:0000313" key="5">
    <source>
        <dbReference type="Proteomes" id="UP001470586"/>
    </source>
</evidence>
<keyword evidence="3" id="KW-1133">Transmembrane helix</keyword>
<name>A0ABZ2YGQ7_9MOLU</name>
<evidence type="ECO:0000313" key="4">
    <source>
        <dbReference type="EMBL" id="WZN38763.1"/>
    </source>
</evidence>
<evidence type="ECO:0000256" key="1">
    <source>
        <dbReference type="SAM" id="Coils"/>
    </source>
</evidence>
<keyword evidence="5" id="KW-1185">Reference proteome</keyword>
<feature type="coiled-coil region" evidence="1">
    <location>
        <begin position="118"/>
        <end position="175"/>
    </location>
</feature>
<evidence type="ECO:0000256" key="2">
    <source>
        <dbReference type="SAM" id="MobiDB-lite"/>
    </source>
</evidence>
<feature type="compositionally biased region" description="Basic and acidic residues" evidence="2">
    <location>
        <begin position="52"/>
        <end position="83"/>
    </location>
</feature>
<accession>A0ABZ2YGQ7</accession>
<keyword evidence="3" id="KW-0472">Membrane</keyword>
<keyword evidence="1" id="KW-0175">Coiled coil</keyword>
<organism evidence="4 5">
    <name type="scientific">Candidatus Phytoplasma asteris</name>
    <dbReference type="NCBI Taxonomy" id="85620"/>
    <lineage>
        <taxon>Bacteria</taxon>
        <taxon>Bacillati</taxon>
        <taxon>Mycoplasmatota</taxon>
        <taxon>Mollicutes</taxon>
        <taxon>Acholeplasmatales</taxon>
        <taxon>Acholeplasmataceae</taxon>
        <taxon>Candidatus Phytoplasma</taxon>
        <taxon>16SrI (Aster yellows group)</taxon>
    </lineage>
</organism>
<dbReference type="Proteomes" id="UP001470586">
    <property type="component" value="Chromosome"/>
</dbReference>
<feature type="transmembrane region" description="Helical" evidence="3">
    <location>
        <begin position="12"/>
        <end position="34"/>
    </location>
</feature>